<keyword evidence="2" id="KW-1185">Reference proteome</keyword>
<evidence type="ECO:0000313" key="2">
    <source>
        <dbReference type="Proteomes" id="UP000199545"/>
    </source>
</evidence>
<dbReference type="OrthoDB" id="2369695at2"/>
<name>A0A1I3SN03_9BACL</name>
<sequence length="374" mass="44702">MRMADWLTYTDIEQLKRLNQYYGCQADEHSKHDLICSLLRHIHQKSLLQKIINELTPAEYRFLQLLVLDNHPSFTMEELLAKGRAALNGEPGEPRSFVVGALKKGWLFPGYSLQTQYLYHVPFDTREKMIELLLEPYQQERREQPSFYRDEEMQIVYDLYHFLEFIKKEVVRLTHDGAIYKQQQRQLFQSFFITEEPISEKGPRFGFGRRYHLYPDRFSLIYDYAYYQGYFAEEDGYLSLSETGFGKITRTIDENEAKNLYRFWIRLYRKPIHHLPILIRWIGLLAHPGWFPLDRLYSILKPWLTPFYYETPESLFQKMMRMLCHLGVVRLGNEDGRNFVSLTQAGCKWMHGISAFREKVIEDGFIRIVNEDRA</sequence>
<dbReference type="EMBL" id="FORR01000013">
    <property type="protein sequence ID" value="SFJ58777.1"/>
    <property type="molecule type" value="Genomic_DNA"/>
</dbReference>
<evidence type="ECO:0000313" key="1">
    <source>
        <dbReference type="EMBL" id="SFJ58777.1"/>
    </source>
</evidence>
<protein>
    <submittedName>
        <fullName evidence="1">Uncharacterized protein</fullName>
    </submittedName>
</protein>
<organism evidence="1 2">
    <name type="scientific">Thermoflavimicrobium dichotomicum</name>
    <dbReference type="NCBI Taxonomy" id="46223"/>
    <lineage>
        <taxon>Bacteria</taxon>
        <taxon>Bacillati</taxon>
        <taxon>Bacillota</taxon>
        <taxon>Bacilli</taxon>
        <taxon>Bacillales</taxon>
        <taxon>Thermoactinomycetaceae</taxon>
        <taxon>Thermoflavimicrobium</taxon>
    </lineage>
</organism>
<proteinExistence type="predicted"/>
<dbReference type="AlphaFoldDB" id="A0A1I3SN03"/>
<dbReference type="RefSeq" id="WP_093230837.1">
    <property type="nucleotide sequence ID" value="NZ_FORR01000013.1"/>
</dbReference>
<accession>A0A1I3SN03</accession>
<dbReference type="Proteomes" id="UP000199545">
    <property type="component" value="Unassembled WGS sequence"/>
</dbReference>
<dbReference type="STRING" id="46223.SAMN05421852_11365"/>
<gene>
    <name evidence="1" type="ORF">SAMN05421852_11365</name>
</gene>
<reference evidence="1 2" key="1">
    <citation type="submission" date="2016-10" db="EMBL/GenBank/DDBJ databases">
        <authorList>
            <person name="de Groot N.N."/>
        </authorList>
    </citation>
    <scope>NUCLEOTIDE SEQUENCE [LARGE SCALE GENOMIC DNA]</scope>
    <source>
        <strain evidence="1 2">DSM 44778</strain>
    </source>
</reference>